<evidence type="ECO:0000313" key="1">
    <source>
        <dbReference type="EMBL" id="GAL84054.1"/>
    </source>
</evidence>
<dbReference type="EMBL" id="BBLT01000002">
    <property type="protein sequence ID" value="GAL84054.1"/>
    <property type="molecule type" value="Genomic_DNA"/>
</dbReference>
<name>A0A098LC84_9BACT</name>
<gene>
    <name evidence="1" type="ORF">MYP_1282</name>
</gene>
<organism evidence="1 2">
    <name type="scientific">Sporocytophaga myxococcoides</name>
    <dbReference type="NCBI Taxonomy" id="153721"/>
    <lineage>
        <taxon>Bacteria</taxon>
        <taxon>Pseudomonadati</taxon>
        <taxon>Bacteroidota</taxon>
        <taxon>Cytophagia</taxon>
        <taxon>Cytophagales</taxon>
        <taxon>Cytophagaceae</taxon>
        <taxon>Sporocytophaga</taxon>
    </lineage>
</organism>
<dbReference type="Proteomes" id="UP000030185">
    <property type="component" value="Unassembled WGS sequence"/>
</dbReference>
<dbReference type="Gene3D" id="3.40.50.2000">
    <property type="entry name" value="Glycogen Phosphorylase B"/>
    <property type="match status" value="1"/>
</dbReference>
<reference evidence="1 2" key="1">
    <citation type="submission" date="2014-09" db="EMBL/GenBank/DDBJ databases">
        <title>Sporocytophaga myxococcoides PG-01 genome sequencing.</title>
        <authorList>
            <person name="Liu L."/>
            <person name="Gao P.J."/>
            <person name="Chen G.J."/>
            <person name="Wang L.S."/>
        </authorList>
    </citation>
    <scope>NUCLEOTIDE SEQUENCE [LARGE SCALE GENOMIC DNA]</scope>
    <source>
        <strain evidence="1 2">PG-01</strain>
    </source>
</reference>
<keyword evidence="2" id="KW-1185">Reference proteome</keyword>
<dbReference type="STRING" id="153721.MYP_1282"/>
<proteinExistence type="predicted"/>
<protein>
    <submittedName>
        <fullName evidence="1">Uncharacterized protein</fullName>
    </submittedName>
</protein>
<accession>A0A098LC84</accession>
<sequence>MKILFICGSLEPGKDGVGDYTRRLAGELIRQNHNVEIIALEDQFIADVIKTFQEDNKTTIPVLRLPTSKPLEKRINIAKQQVEEFQPEYLSLQFVPYSFHRKGLPWSLGKRLKQLHGKGKWHIMFHELWLGIHGKTSKKNFLIGIAQKILIKRLIQQTRPIVTTSIPIYKEALKIKDCRLLPLFGNIQLNYLNMGKKDTDSEFFIAVHFGTFSGNLIEFEAQLDYVKSLAASKHKKVLLRLLGNGGQFKERSIAIAEKVIGTQFIQDCGILSAEEISGYFSTSDIGISRADNIMYGKSGSTIAMLEHGLPVVLKGKRPENERWGEYLPYFCEQILYSNDTPEKYKFVKEPKPQLQLTTDSFLELLKEKENKLNTVLSNIL</sequence>
<dbReference type="RefSeq" id="WP_045459999.1">
    <property type="nucleotide sequence ID" value="NZ_BBLT01000002.1"/>
</dbReference>
<evidence type="ECO:0000313" key="2">
    <source>
        <dbReference type="Proteomes" id="UP000030185"/>
    </source>
</evidence>
<comment type="caution">
    <text evidence="1">The sequence shown here is derived from an EMBL/GenBank/DDBJ whole genome shotgun (WGS) entry which is preliminary data.</text>
</comment>
<dbReference type="SUPFAM" id="SSF53756">
    <property type="entry name" value="UDP-Glycosyltransferase/glycogen phosphorylase"/>
    <property type="match status" value="1"/>
</dbReference>
<dbReference type="OrthoDB" id="1100436at2"/>
<dbReference type="eggNOG" id="COG0438">
    <property type="taxonomic scope" value="Bacteria"/>
</dbReference>
<dbReference type="AlphaFoldDB" id="A0A098LC84"/>